<evidence type="ECO:0000256" key="1">
    <source>
        <dbReference type="ARBA" id="ARBA00001931"/>
    </source>
</evidence>
<dbReference type="Proteomes" id="UP000019151">
    <property type="component" value="Chromosome"/>
</dbReference>
<protein>
    <submittedName>
        <fullName evidence="6">Pyrrolo-quinoline quinone repeat-containing protein</fullName>
    </submittedName>
</protein>
<proteinExistence type="inferred from homology"/>
<dbReference type="KEGG" id="gba:J421_1104"/>
<reference evidence="6 7" key="1">
    <citation type="journal article" date="2014" name="Genome Announc.">
        <title>Genome Sequence and Methylome of Soil Bacterium Gemmatirosa kalamazoonensis KBS708T, a Member of the Rarely Cultivated Gemmatimonadetes Phylum.</title>
        <authorList>
            <person name="Debruyn J.M."/>
            <person name="Radosevich M."/>
            <person name="Wommack K.E."/>
            <person name="Polson S.W."/>
            <person name="Hauser L.J."/>
            <person name="Fawaz M.N."/>
            <person name="Korlach J."/>
            <person name="Tsai Y.C."/>
        </authorList>
    </citation>
    <scope>NUCLEOTIDE SEQUENCE [LARGE SCALE GENOMIC DNA]</scope>
    <source>
        <strain evidence="6 7">KBS708</strain>
    </source>
</reference>
<dbReference type="HOGENOM" id="CLU_018478_1_1_0"/>
<keyword evidence="4" id="KW-0732">Signal</keyword>
<evidence type="ECO:0000256" key="3">
    <source>
        <dbReference type="ARBA" id="ARBA00023002"/>
    </source>
</evidence>
<dbReference type="PANTHER" id="PTHR32303">
    <property type="entry name" value="QUINOPROTEIN ALCOHOL DEHYDROGENASE (CYTOCHROME C)"/>
    <property type="match status" value="1"/>
</dbReference>
<dbReference type="GO" id="GO:0016491">
    <property type="term" value="F:oxidoreductase activity"/>
    <property type="evidence" value="ECO:0007669"/>
    <property type="project" value="UniProtKB-KW"/>
</dbReference>
<evidence type="ECO:0000313" key="6">
    <source>
        <dbReference type="EMBL" id="AHG88641.1"/>
    </source>
</evidence>
<evidence type="ECO:0000256" key="2">
    <source>
        <dbReference type="ARBA" id="ARBA00008156"/>
    </source>
</evidence>
<keyword evidence="7" id="KW-1185">Reference proteome</keyword>
<dbReference type="RefSeq" id="WP_025410167.1">
    <property type="nucleotide sequence ID" value="NZ_CP007128.1"/>
</dbReference>
<dbReference type="SMART" id="SM00564">
    <property type="entry name" value="PQQ"/>
    <property type="match status" value="5"/>
</dbReference>
<dbReference type="InterPro" id="IPR002372">
    <property type="entry name" value="PQQ_rpt_dom"/>
</dbReference>
<feature type="domain" description="Pyrrolo-quinoline quinone repeat" evidence="5">
    <location>
        <begin position="32"/>
        <end position="177"/>
    </location>
</feature>
<evidence type="ECO:0000256" key="4">
    <source>
        <dbReference type="SAM" id="SignalP"/>
    </source>
</evidence>
<dbReference type="EMBL" id="CP007128">
    <property type="protein sequence ID" value="AHG88641.1"/>
    <property type="molecule type" value="Genomic_DNA"/>
</dbReference>
<sequence>MLRRLALTFLLVAAPSVAAAQQPARGNPPGEWRYWAADAWSTRYSPLDQITAANFDSLKVAWQWNAGPYGEDEYYRTTPLYANGRLFTVATNRRMAFAVDPATGKTLWKWGMDEGIRWQKAPRRFAGRGLAYWTDGPNERVLVVTPGYHLASLDARTGVPDPKFGKGGVVDLMEGLGLPLVPLAVDDTGELIVSDAAPARRARPGERWNARTRTGADGTVGIDPALGQIASSSPGIVVGDVFVVGNSSIHGYYPIRAHNLPGVVRGFDVRTGKQLWKFDLVPQAGEFGAASWKKGTKLGTDGVGKNDPWATYAADPELGLVYIPVGMPLMDEYGGHRPGDNLFGNSLVAIDVKTGQRKWHFQMVHHDIWDYDTPMSPNVLDVTVNGARRRVVAQTTKQGWVYTFDRATGEPIWPIVETPVLQSEIPGEETSPTQPIPSKPAPYAQQGLVEADLIDYTPAIRDSALKLAQRCRMGPYFIPASLADGTGKSGYRCSWYAPGASGGVNIDGGAAADPETGMLYVGAQSGLSTIQVQKDPCSEFRYSSVHDSCGLLGALPAPPGYTPPKGPIGGFEGRSSGTMIGGVSILKPKPLGGVTAYDMNSGDKAWWIPSGGKLLPVTTTDPLFAGVQLPPSTGGRGQPQVITTKTLVIYGTGRSFAPPGPPQLYAVDKATGKQVGAVTIPSRTTAVPMTFLHQGKQYIVFATGAGANTSLVALALPGR</sequence>
<dbReference type="Gene3D" id="2.140.10.10">
    <property type="entry name" value="Quinoprotein alcohol dehydrogenase-like superfamily"/>
    <property type="match status" value="3"/>
</dbReference>
<comment type="cofactor">
    <cofactor evidence="1">
        <name>pyrroloquinoline quinone</name>
        <dbReference type="ChEBI" id="CHEBI:58442"/>
    </cofactor>
</comment>
<organism evidence="6 7">
    <name type="scientific">Gemmatirosa kalamazoonensis</name>
    <dbReference type="NCBI Taxonomy" id="861299"/>
    <lineage>
        <taxon>Bacteria</taxon>
        <taxon>Pseudomonadati</taxon>
        <taxon>Gemmatimonadota</taxon>
        <taxon>Gemmatimonadia</taxon>
        <taxon>Gemmatimonadales</taxon>
        <taxon>Gemmatimonadaceae</taxon>
        <taxon>Gemmatirosa</taxon>
    </lineage>
</organism>
<feature type="domain" description="Pyrrolo-quinoline quinone repeat" evidence="5">
    <location>
        <begin position="223"/>
        <end position="699"/>
    </location>
</feature>
<dbReference type="eggNOG" id="COG4993">
    <property type="taxonomic scope" value="Bacteria"/>
</dbReference>
<name>W0RCW2_9BACT</name>
<dbReference type="AlphaFoldDB" id="W0RCW2"/>
<keyword evidence="3" id="KW-0560">Oxidoreductase</keyword>
<dbReference type="OrthoDB" id="9794322at2"/>
<dbReference type="STRING" id="861299.J421_1104"/>
<dbReference type="SUPFAM" id="SSF50998">
    <property type="entry name" value="Quinoprotein alcohol dehydrogenase-like"/>
    <property type="match status" value="1"/>
</dbReference>
<comment type="similarity">
    <text evidence="2">Belongs to the bacterial PQQ dehydrogenase family.</text>
</comment>
<dbReference type="PANTHER" id="PTHR32303:SF4">
    <property type="entry name" value="QUINOPROTEIN GLUCOSE DEHYDROGENASE"/>
    <property type="match status" value="1"/>
</dbReference>
<accession>W0RCW2</accession>
<evidence type="ECO:0000259" key="5">
    <source>
        <dbReference type="Pfam" id="PF01011"/>
    </source>
</evidence>
<dbReference type="InterPro" id="IPR011047">
    <property type="entry name" value="Quinoprotein_ADH-like_sf"/>
</dbReference>
<dbReference type="Pfam" id="PF01011">
    <property type="entry name" value="PQQ"/>
    <property type="match status" value="2"/>
</dbReference>
<dbReference type="InParanoid" id="W0RCW2"/>
<feature type="signal peptide" evidence="4">
    <location>
        <begin position="1"/>
        <end position="20"/>
    </location>
</feature>
<gene>
    <name evidence="6" type="ORF">J421_1104</name>
</gene>
<feature type="chain" id="PRO_5004793921" evidence="4">
    <location>
        <begin position="21"/>
        <end position="719"/>
    </location>
</feature>
<dbReference type="InterPro" id="IPR018391">
    <property type="entry name" value="PQQ_b-propeller_rpt"/>
</dbReference>
<evidence type="ECO:0000313" key="7">
    <source>
        <dbReference type="Proteomes" id="UP000019151"/>
    </source>
</evidence>